<feature type="transmembrane region" description="Helical" evidence="10">
    <location>
        <begin position="138"/>
        <end position="158"/>
    </location>
</feature>
<evidence type="ECO:0000313" key="12">
    <source>
        <dbReference type="Proteomes" id="UP000007435"/>
    </source>
</evidence>
<evidence type="ECO:0000256" key="10">
    <source>
        <dbReference type="SAM" id="Phobius"/>
    </source>
</evidence>
<dbReference type="NCBIfam" id="TIGR01528">
    <property type="entry name" value="NMN_trans_PnuC"/>
    <property type="match status" value="1"/>
</dbReference>
<organism evidence="11 12">
    <name type="scientific">Leadbetterella byssophila (strain DSM 17132 / JCM 16389 / KACC 11308 / NBRC 106382 / 4M15)</name>
    <dbReference type="NCBI Taxonomy" id="649349"/>
    <lineage>
        <taxon>Bacteria</taxon>
        <taxon>Pseudomonadati</taxon>
        <taxon>Bacteroidota</taxon>
        <taxon>Cytophagia</taxon>
        <taxon>Cytophagales</taxon>
        <taxon>Leadbetterellaceae</taxon>
        <taxon>Leadbetterella</taxon>
    </lineage>
</organism>
<evidence type="ECO:0000256" key="9">
    <source>
        <dbReference type="ARBA" id="ARBA00023136"/>
    </source>
</evidence>
<comment type="function">
    <text evidence="1">Required for nicotinamide riboside transport across the inner membrane.</text>
</comment>
<sequence>MLDSTIFTLFGYEMSHIEFWATVTGGLAVWLSAKENVWSWIVGLLNVCLAFRMFYLSQLYPDMFLQVFFFITNMIGFYMWKFPKEDQANANHELQITRINPKLYFPFLLGIVLATFMMGRFASNLHEWFPKLFYLPSAFPYADSFVLTASIATTFLMMRKKVETWWMWLLIDMVSTVIYYQKEIKLYALLYFVFCFIATYGAIDWTKKFKYYEVKK</sequence>
<keyword evidence="12" id="KW-1185">Reference proteome</keyword>
<dbReference type="STRING" id="649349.Lbys_3346"/>
<feature type="transmembrane region" description="Helical" evidence="10">
    <location>
        <begin position="63"/>
        <end position="82"/>
    </location>
</feature>
<keyword evidence="8 10" id="KW-1133">Transmembrane helix</keyword>
<feature type="transmembrane region" description="Helical" evidence="10">
    <location>
        <begin position="6"/>
        <end position="30"/>
    </location>
</feature>
<keyword evidence="7 10" id="KW-0812">Transmembrane</keyword>
<comment type="subcellular location">
    <subcellularLocation>
        <location evidence="2">Cell membrane</location>
        <topology evidence="2">Multi-pass membrane protein</topology>
    </subcellularLocation>
</comment>
<keyword evidence="9 10" id="KW-0472">Membrane</keyword>
<feature type="transmembrane region" description="Helical" evidence="10">
    <location>
        <begin position="37"/>
        <end position="57"/>
    </location>
</feature>
<accession>E4RX82</accession>
<dbReference type="KEGG" id="lby:Lbys_3346"/>
<keyword evidence="6" id="KW-1003">Cell membrane</keyword>
<dbReference type="Proteomes" id="UP000007435">
    <property type="component" value="Chromosome"/>
</dbReference>
<evidence type="ECO:0000256" key="4">
    <source>
        <dbReference type="ARBA" id="ARBA00017522"/>
    </source>
</evidence>
<evidence type="ECO:0000256" key="7">
    <source>
        <dbReference type="ARBA" id="ARBA00022692"/>
    </source>
</evidence>
<evidence type="ECO:0000313" key="11">
    <source>
        <dbReference type="EMBL" id="ADQ18997.1"/>
    </source>
</evidence>
<evidence type="ECO:0000256" key="8">
    <source>
        <dbReference type="ARBA" id="ARBA00022989"/>
    </source>
</evidence>
<dbReference type="PANTHER" id="PTHR36122:SF2">
    <property type="entry name" value="NICOTINAMIDE RIBOSIDE TRANSPORTER PNUC"/>
    <property type="match status" value="1"/>
</dbReference>
<gene>
    <name evidence="11" type="ordered locus">Lbys_3346</name>
</gene>
<feature type="transmembrane region" description="Helical" evidence="10">
    <location>
        <begin position="187"/>
        <end position="206"/>
    </location>
</feature>
<keyword evidence="5" id="KW-0813">Transport</keyword>
<dbReference type="GO" id="GO:0034257">
    <property type="term" value="F:nicotinamide riboside transmembrane transporter activity"/>
    <property type="evidence" value="ECO:0007669"/>
    <property type="project" value="InterPro"/>
</dbReference>
<protein>
    <recommendedName>
        <fullName evidence="4">Nicotinamide riboside transporter PnuC</fullName>
    </recommendedName>
</protein>
<dbReference type="HOGENOM" id="CLU_076589_2_0_10"/>
<reference evidence="11 12" key="2">
    <citation type="journal article" date="2011" name="Stand. Genomic Sci.">
        <title>Complete genome sequence of Leadbetterella byssophila type strain (4M15).</title>
        <authorList>
            <person name="Abt B."/>
            <person name="Teshima H."/>
            <person name="Lucas S."/>
            <person name="Lapidus A."/>
            <person name="Del Rio T.G."/>
            <person name="Nolan M."/>
            <person name="Tice H."/>
            <person name="Cheng J.F."/>
            <person name="Pitluck S."/>
            <person name="Liolios K."/>
            <person name="Pagani I."/>
            <person name="Ivanova N."/>
            <person name="Mavromatis K."/>
            <person name="Pati A."/>
            <person name="Tapia R."/>
            <person name="Han C."/>
            <person name="Goodwin L."/>
            <person name="Chen A."/>
            <person name="Palaniappan K."/>
            <person name="Land M."/>
            <person name="Hauser L."/>
            <person name="Chang Y.J."/>
            <person name="Jeffries C.D."/>
            <person name="Rohde M."/>
            <person name="Goker M."/>
            <person name="Tindall B.J."/>
            <person name="Detter J.C."/>
            <person name="Woyke T."/>
            <person name="Bristow J."/>
            <person name="Eisen J.A."/>
            <person name="Markowitz V."/>
            <person name="Hugenholtz P."/>
            <person name="Klenk H.P."/>
            <person name="Kyrpides N.C."/>
        </authorList>
    </citation>
    <scope>NUCLEOTIDE SEQUENCE [LARGE SCALE GENOMIC DNA]</scope>
    <source>
        <strain evidence="12">DSM 17132 / JCM 16389 / KACC 11308 / NBRC 106382 / 4M15</strain>
    </source>
</reference>
<evidence type="ECO:0000256" key="5">
    <source>
        <dbReference type="ARBA" id="ARBA00022448"/>
    </source>
</evidence>
<dbReference type="EMBL" id="CP002305">
    <property type="protein sequence ID" value="ADQ18997.1"/>
    <property type="molecule type" value="Genomic_DNA"/>
</dbReference>
<dbReference type="GO" id="GO:0005886">
    <property type="term" value="C:plasma membrane"/>
    <property type="evidence" value="ECO:0007669"/>
    <property type="project" value="UniProtKB-SubCell"/>
</dbReference>
<evidence type="ECO:0000256" key="1">
    <source>
        <dbReference type="ARBA" id="ARBA00002672"/>
    </source>
</evidence>
<dbReference type="PANTHER" id="PTHR36122">
    <property type="entry name" value="NICOTINAMIDE RIBOSIDE TRANSPORTER PNUC"/>
    <property type="match status" value="1"/>
</dbReference>
<dbReference type="Pfam" id="PF04973">
    <property type="entry name" value="NMN_transporter"/>
    <property type="match status" value="1"/>
</dbReference>
<comment type="similarity">
    <text evidence="3">Belongs to the nicotinamide ribonucleoside (NR) uptake permease (TC 4.B.1) family.</text>
</comment>
<evidence type="ECO:0000256" key="2">
    <source>
        <dbReference type="ARBA" id="ARBA00004651"/>
    </source>
</evidence>
<dbReference type="eggNOG" id="COG3201">
    <property type="taxonomic scope" value="Bacteria"/>
</dbReference>
<reference key="1">
    <citation type="submission" date="2010-11" db="EMBL/GenBank/DDBJ databases">
        <title>The complete genome of Leadbetterella byssophila DSM 17132.</title>
        <authorList>
            <consortium name="US DOE Joint Genome Institute (JGI-PGF)"/>
            <person name="Lucas S."/>
            <person name="Copeland A."/>
            <person name="Lapidus A."/>
            <person name="Glavina del Rio T."/>
            <person name="Dalin E."/>
            <person name="Tice H."/>
            <person name="Bruce D."/>
            <person name="Goodwin L."/>
            <person name="Pitluck S."/>
            <person name="Kyrpides N."/>
            <person name="Mavromatis K."/>
            <person name="Ivanova N."/>
            <person name="Teshima H."/>
            <person name="Brettin T."/>
            <person name="Detter J.C."/>
            <person name="Han C."/>
            <person name="Tapia R."/>
            <person name="Land M."/>
            <person name="Hauser L."/>
            <person name="Markowitz V."/>
            <person name="Cheng J.-F."/>
            <person name="Hugenholtz P."/>
            <person name="Woyke T."/>
            <person name="Wu D."/>
            <person name="Tindall B."/>
            <person name="Pomrenke H.G."/>
            <person name="Brambilla E."/>
            <person name="Klenk H.-P."/>
            <person name="Eisen J.A."/>
        </authorList>
    </citation>
    <scope>NUCLEOTIDE SEQUENCE [LARGE SCALE GENOMIC DNA]</scope>
    <source>
        <strain>DSM 17132</strain>
    </source>
</reference>
<dbReference type="InterPro" id="IPR006419">
    <property type="entry name" value="NMN_transpt_PnuC"/>
</dbReference>
<evidence type="ECO:0000256" key="6">
    <source>
        <dbReference type="ARBA" id="ARBA00022475"/>
    </source>
</evidence>
<feature type="transmembrane region" description="Helical" evidence="10">
    <location>
        <begin position="103"/>
        <end position="123"/>
    </location>
</feature>
<dbReference type="AlphaFoldDB" id="E4RX82"/>
<proteinExistence type="inferred from homology"/>
<evidence type="ECO:0000256" key="3">
    <source>
        <dbReference type="ARBA" id="ARBA00006669"/>
    </source>
</evidence>
<name>E4RX82_LEAB4</name>